<feature type="compositionally biased region" description="Low complexity" evidence="1">
    <location>
        <begin position="484"/>
        <end position="509"/>
    </location>
</feature>
<gene>
    <name evidence="2" type="ORF">GCM10009559_09820</name>
</gene>
<comment type="caution">
    <text evidence="2">The sequence shown here is derived from an EMBL/GenBank/DDBJ whole genome shotgun (WGS) entry which is preliminary data.</text>
</comment>
<feature type="compositionally biased region" description="Low complexity" evidence="1">
    <location>
        <begin position="352"/>
        <end position="361"/>
    </location>
</feature>
<proteinExistence type="predicted"/>
<dbReference type="Proteomes" id="UP001499967">
    <property type="component" value="Unassembled WGS sequence"/>
</dbReference>
<feature type="region of interest" description="Disordered" evidence="1">
    <location>
        <begin position="1"/>
        <end position="79"/>
    </location>
</feature>
<feature type="region of interest" description="Disordered" evidence="1">
    <location>
        <begin position="313"/>
        <end position="509"/>
    </location>
</feature>
<feature type="compositionally biased region" description="Low complexity" evidence="1">
    <location>
        <begin position="379"/>
        <end position="394"/>
    </location>
</feature>
<evidence type="ECO:0000256" key="1">
    <source>
        <dbReference type="SAM" id="MobiDB-lite"/>
    </source>
</evidence>
<accession>A0ABP3ZRJ7</accession>
<feature type="compositionally biased region" description="Pro residues" evidence="1">
    <location>
        <begin position="67"/>
        <end position="77"/>
    </location>
</feature>
<feature type="compositionally biased region" description="Low complexity" evidence="1">
    <location>
        <begin position="318"/>
        <end position="335"/>
    </location>
</feature>
<organism evidence="2 3">
    <name type="scientific">Pseudonocardia zijingensis</name>
    <dbReference type="NCBI Taxonomy" id="153376"/>
    <lineage>
        <taxon>Bacteria</taxon>
        <taxon>Bacillati</taxon>
        <taxon>Actinomycetota</taxon>
        <taxon>Actinomycetes</taxon>
        <taxon>Pseudonocardiales</taxon>
        <taxon>Pseudonocardiaceae</taxon>
        <taxon>Pseudonocardia</taxon>
    </lineage>
</organism>
<feature type="region of interest" description="Disordered" evidence="1">
    <location>
        <begin position="122"/>
        <end position="154"/>
    </location>
</feature>
<feature type="compositionally biased region" description="Basic and acidic residues" evidence="1">
    <location>
        <begin position="441"/>
        <end position="458"/>
    </location>
</feature>
<feature type="compositionally biased region" description="Polar residues" evidence="1">
    <location>
        <begin position="123"/>
        <end position="134"/>
    </location>
</feature>
<feature type="compositionally biased region" description="Basic and acidic residues" evidence="1">
    <location>
        <begin position="135"/>
        <end position="149"/>
    </location>
</feature>
<reference evidence="3" key="1">
    <citation type="journal article" date="2019" name="Int. J. Syst. Evol. Microbiol.">
        <title>The Global Catalogue of Microorganisms (GCM) 10K type strain sequencing project: providing services to taxonomists for standard genome sequencing and annotation.</title>
        <authorList>
            <consortium name="The Broad Institute Genomics Platform"/>
            <consortium name="The Broad Institute Genome Sequencing Center for Infectious Disease"/>
            <person name="Wu L."/>
            <person name="Ma J."/>
        </authorList>
    </citation>
    <scope>NUCLEOTIDE SEQUENCE [LARGE SCALE GENOMIC DNA]</scope>
    <source>
        <strain evidence="3">JCM 11117</strain>
    </source>
</reference>
<keyword evidence="3" id="KW-1185">Reference proteome</keyword>
<evidence type="ECO:0000313" key="3">
    <source>
        <dbReference type="Proteomes" id="UP001499967"/>
    </source>
</evidence>
<feature type="region of interest" description="Disordered" evidence="1">
    <location>
        <begin position="174"/>
        <end position="201"/>
    </location>
</feature>
<sequence>MHSAVADVPRAGGVTPVSRALVDDAAVPPHPPAPPAHSTDAPTVDTLTGPDTAASVPSCARSATLVPDPPEQVPPAPCTVQDDAPVLLRTPATSPDAAPEVVFHPRPVQPAIAHTVCEEASLTAVSTRSTAPTRDTSREDASSSAREDALLTQSPSVAAQVDAALVSRTGAAAPATAGTPVTLPSAFAPASPEQPGTSSQRTLAATVLTACPSSSTRVSLEPPHAPPRATQLAAPSLVRCAPPVPLVIAVPLPSQAPVQSTSTAASADSSSASLRAAQLPPVTVQPALPSVADSVAAPRSTVRLLASPVVLADPEHPSSQSTSASATTVSSTSTSLDVRQLPVHTDAPPPSTRRSSSAVPALRTPDRSAPEPLLRLSHDPPAASQDASAPSSSARVRTSHSPVHRADAFFAVPSAPRLDALLRQPESSHDASDFDPPDFDDAPHPDVTPDRHSFRSESRSPSADSLTDPQAVNAPSESQPAVDPSPSRSSSDTSRTSRSEASISSSVAS</sequence>
<name>A0ABP3ZRJ7_9PSEU</name>
<evidence type="ECO:0000313" key="2">
    <source>
        <dbReference type="EMBL" id="GAA0925158.1"/>
    </source>
</evidence>
<protein>
    <submittedName>
        <fullName evidence="2">Uncharacterized protein</fullName>
    </submittedName>
</protein>
<dbReference type="EMBL" id="BAAAHP010000027">
    <property type="protein sequence ID" value="GAA0925158.1"/>
    <property type="molecule type" value="Genomic_DNA"/>
</dbReference>
<feature type="compositionally biased region" description="Polar residues" evidence="1">
    <location>
        <begin position="459"/>
        <end position="479"/>
    </location>
</feature>